<evidence type="ECO:0000256" key="2">
    <source>
        <dbReference type="ARBA" id="ARBA00004434"/>
    </source>
</evidence>
<organism evidence="23 24">
    <name type="scientific">Bos mutus</name>
    <name type="common">wild yak</name>
    <dbReference type="NCBI Taxonomy" id="72004"/>
    <lineage>
        <taxon>Eukaryota</taxon>
        <taxon>Metazoa</taxon>
        <taxon>Chordata</taxon>
        <taxon>Craniata</taxon>
        <taxon>Vertebrata</taxon>
        <taxon>Euteleostomi</taxon>
        <taxon>Mammalia</taxon>
        <taxon>Eutheria</taxon>
        <taxon>Laurasiatheria</taxon>
        <taxon>Artiodactyla</taxon>
        <taxon>Ruminantia</taxon>
        <taxon>Pecora</taxon>
        <taxon>Bovidae</taxon>
        <taxon>Bovinae</taxon>
        <taxon>Bos</taxon>
    </lineage>
</organism>
<keyword evidence="8" id="KW-0479">Metal-binding</keyword>
<keyword evidence="12" id="KW-0472">Membrane</keyword>
<reference evidence="23 24" key="1">
    <citation type="journal article" date="2012" name="Nat. Genet.">
        <title>The yak genome and adaptation to life at high altitude.</title>
        <authorList>
            <person name="Qiu Q."/>
            <person name="Zhang G."/>
            <person name="Ma T."/>
            <person name="Qian W."/>
            <person name="Wang J."/>
            <person name="Ye Z."/>
            <person name="Cao C."/>
            <person name="Hu Q."/>
            <person name="Kim J."/>
            <person name="Larkin D.M."/>
            <person name="Auvil L."/>
            <person name="Capitanu B."/>
            <person name="Ma J."/>
            <person name="Lewin H.A."/>
            <person name="Qian X."/>
            <person name="Lang Y."/>
            <person name="Zhou R."/>
            <person name="Wang L."/>
            <person name="Wang K."/>
            <person name="Xia J."/>
            <person name="Liao S."/>
            <person name="Pan S."/>
            <person name="Lu X."/>
            <person name="Hou H."/>
            <person name="Wang Y."/>
            <person name="Zang X."/>
            <person name="Yin Y."/>
            <person name="Ma H."/>
            <person name="Zhang J."/>
            <person name="Wang Z."/>
            <person name="Zhang Y."/>
            <person name="Zhang D."/>
            <person name="Yonezawa T."/>
            <person name="Hasegawa M."/>
            <person name="Zhong Y."/>
            <person name="Liu W."/>
            <person name="Zhang Y."/>
            <person name="Huang Z."/>
            <person name="Zhang S."/>
            <person name="Long R."/>
            <person name="Yang H."/>
            <person name="Wang J."/>
            <person name="Lenstra J.A."/>
            <person name="Cooper D.N."/>
            <person name="Wu Y."/>
            <person name="Wang J."/>
            <person name="Shi P."/>
            <person name="Wang J."/>
            <person name="Liu J."/>
        </authorList>
    </citation>
    <scope>NUCLEOTIDE SEQUENCE [LARGE SCALE GENOMIC DNA]</scope>
    <source>
        <strain evidence="24">yakQH1</strain>
    </source>
</reference>
<comment type="subcellular location">
    <subcellularLocation>
        <location evidence="3">Cytoplasm</location>
        <location evidence="3">Cytosol</location>
    </subcellularLocation>
    <subcellularLocation>
        <location evidence="2">Mitochondrion inner membrane</location>
        <topology evidence="2">Single-pass membrane protein</topology>
    </subcellularLocation>
    <subcellularLocation>
        <location evidence="4">Mitochondrion outer membrane</location>
        <topology evidence="4">Single-pass membrane protein</topology>
    </subcellularLocation>
</comment>
<evidence type="ECO:0000256" key="6">
    <source>
        <dbReference type="ARBA" id="ARBA00022527"/>
    </source>
</evidence>
<keyword evidence="15" id="KW-0809">Transit peptide</keyword>
<dbReference type="SUPFAM" id="SSF56112">
    <property type="entry name" value="Protein kinase-like (PK-like)"/>
    <property type="match status" value="1"/>
</dbReference>
<evidence type="ECO:0000256" key="4">
    <source>
        <dbReference type="ARBA" id="ARBA00004572"/>
    </source>
</evidence>
<name>L8HZS8_9CETA</name>
<dbReference type="STRING" id="72004.ENSBMUP00000029802"/>
<evidence type="ECO:0000256" key="1">
    <source>
        <dbReference type="ARBA" id="ARBA00001946"/>
    </source>
</evidence>
<dbReference type="InterPro" id="IPR011009">
    <property type="entry name" value="Kinase-like_dom_sf"/>
</dbReference>
<sequence>FGLAVPLYPFTEASRGCRAHGACWFSSQAIFTQKNKLLPDPLDTRRWQGFRLEEYLIGQSIGKGCSAAVYEATMPVLPQNLEEAESLGQLLPGKGPEILSRGEEAPAPRAPAFPLAIKMMWNISAGSSSEAIFSTMSQELVPASRVALAGEYGAVTHRRPKGGPKQLAPHPNIIRVLRAFTSSVPLLPGALVDYPDVLPPRLHPAGLGHGRTLFLVMKNYPCTLRQYLRGNTPSPRLATVMTLQLLEGVDHLVQQGVAHRDLKSDNILVELDAGSCPPRPELSRVACTSGLGTFGAFRSFLVSMFTLISWRHVCICVAGPTQISGEWAAVQALLACVPGSACPESGFCCCSVTQAHLESRSYQEAQLPALPEWVPRDVRCLVRSLLQREVCKRPSARVAANVLHLSLWGEHTLAPKNLKLDKMIAWLLQQSAATLLANRLTEKNCVETKMKMLFLANLEYEALSQAALLLDSWRAAPRQLL</sequence>
<dbReference type="GO" id="GO:0042981">
    <property type="term" value="P:regulation of apoptotic process"/>
    <property type="evidence" value="ECO:0007669"/>
    <property type="project" value="TreeGrafter"/>
</dbReference>
<dbReference type="GO" id="GO:0004674">
    <property type="term" value="F:protein serine/threonine kinase activity"/>
    <property type="evidence" value="ECO:0007669"/>
    <property type="project" value="UniProtKB-KW"/>
</dbReference>
<keyword evidence="13 20" id="KW-0067">ATP-binding</keyword>
<evidence type="ECO:0000256" key="3">
    <source>
        <dbReference type="ARBA" id="ARBA00004514"/>
    </source>
</evidence>
<evidence type="ECO:0000256" key="15">
    <source>
        <dbReference type="ARBA" id="ARBA00022946"/>
    </source>
</evidence>
<feature type="domain" description="Protein kinase" evidence="22">
    <location>
        <begin position="55"/>
        <end position="407"/>
    </location>
</feature>
<keyword evidence="6 21" id="KW-0723">Serine/threonine-protein kinase</keyword>
<evidence type="ECO:0000256" key="19">
    <source>
        <dbReference type="ARBA" id="ARBA00048679"/>
    </source>
</evidence>
<evidence type="ECO:0000256" key="16">
    <source>
        <dbReference type="ARBA" id="ARBA00023128"/>
    </source>
</evidence>
<dbReference type="PROSITE" id="PS00108">
    <property type="entry name" value="PROTEIN_KINASE_ST"/>
    <property type="match status" value="1"/>
</dbReference>
<dbReference type="GO" id="GO:0005743">
    <property type="term" value="C:mitochondrial inner membrane"/>
    <property type="evidence" value="ECO:0007669"/>
    <property type="project" value="UniProtKB-SubCell"/>
</dbReference>
<dbReference type="EC" id="2.7.11.1" evidence="5"/>
<evidence type="ECO:0000256" key="18">
    <source>
        <dbReference type="ARBA" id="ARBA00047899"/>
    </source>
</evidence>
<evidence type="ECO:0000256" key="8">
    <source>
        <dbReference type="ARBA" id="ARBA00022723"/>
    </source>
</evidence>
<dbReference type="PANTHER" id="PTHR22972:SF7">
    <property type="entry name" value="SERINE_THREONINE-PROTEIN KINASE PINK1, MITOCHONDRIAL"/>
    <property type="match status" value="1"/>
</dbReference>
<dbReference type="PANTHER" id="PTHR22972">
    <property type="entry name" value="SERINE/THREONINE PROTEIN KINASE"/>
    <property type="match status" value="1"/>
</dbReference>
<dbReference type="Proteomes" id="UP000011080">
    <property type="component" value="Unassembled WGS sequence"/>
</dbReference>
<comment type="cofactor">
    <cofactor evidence="1">
        <name>Mg(2+)</name>
        <dbReference type="ChEBI" id="CHEBI:18420"/>
    </cofactor>
</comment>
<evidence type="ECO:0000256" key="5">
    <source>
        <dbReference type="ARBA" id="ARBA00012513"/>
    </source>
</evidence>
<dbReference type="InterPro" id="IPR017441">
    <property type="entry name" value="Protein_kinase_ATP_BS"/>
</dbReference>
<keyword evidence="9 20" id="KW-0547">Nucleotide-binding</keyword>
<keyword evidence="12" id="KW-0999">Mitochondrion inner membrane</keyword>
<dbReference type="GO" id="GO:0005524">
    <property type="term" value="F:ATP binding"/>
    <property type="evidence" value="ECO:0007669"/>
    <property type="project" value="UniProtKB-UniRule"/>
</dbReference>
<proteinExistence type="inferred from homology"/>
<dbReference type="EMBL" id="JH882431">
    <property type="protein sequence ID" value="ELR49428.1"/>
    <property type="molecule type" value="Genomic_DNA"/>
</dbReference>
<dbReference type="PROSITE" id="PS00107">
    <property type="entry name" value="PROTEIN_KINASE_ATP"/>
    <property type="match status" value="1"/>
</dbReference>
<gene>
    <name evidence="23" type="ORF">M91_09665</name>
</gene>
<comment type="similarity">
    <text evidence="17 21">Belongs to the protein kinase superfamily.</text>
</comment>
<feature type="non-terminal residue" evidence="23">
    <location>
        <position position="481"/>
    </location>
</feature>
<evidence type="ECO:0000256" key="14">
    <source>
        <dbReference type="ARBA" id="ARBA00022842"/>
    </source>
</evidence>
<dbReference type="InterPro" id="IPR051511">
    <property type="entry name" value="MitoQC_Scaffold_Kinases"/>
</dbReference>
<keyword evidence="7" id="KW-0808">Transferase</keyword>
<evidence type="ECO:0000313" key="24">
    <source>
        <dbReference type="Proteomes" id="UP000011080"/>
    </source>
</evidence>
<protein>
    <recommendedName>
        <fullName evidence="5">non-specific serine/threonine protein kinase</fullName>
        <ecNumber evidence="5">2.7.11.1</ecNumber>
    </recommendedName>
</protein>
<accession>L8HZS8</accession>
<dbReference type="InterPro" id="IPR000719">
    <property type="entry name" value="Prot_kinase_dom"/>
</dbReference>
<keyword evidence="14" id="KW-0460">Magnesium</keyword>
<keyword evidence="10 23" id="KW-0418">Kinase</keyword>
<evidence type="ECO:0000256" key="21">
    <source>
        <dbReference type="RuleBase" id="RU000304"/>
    </source>
</evidence>
<evidence type="ECO:0000256" key="13">
    <source>
        <dbReference type="ARBA" id="ARBA00022840"/>
    </source>
</evidence>
<evidence type="ECO:0000259" key="22">
    <source>
        <dbReference type="PROSITE" id="PS50011"/>
    </source>
</evidence>
<dbReference type="AlphaFoldDB" id="L8HZS8"/>
<dbReference type="SMART" id="SM00220">
    <property type="entry name" value="S_TKc"/>
    <property type="match status" value="1"/>
</dbReference>
<comment type="catalytic activity">
    <reaction evidence="18">
        <text>L-threonyl-[protein] + ATP = O-phospho-L-threonyl-[protein] + ADP + H(+)</text>
        <dbReference type="Rhea" id="RHEA:46608"/>
        <dbReference type="Rhea" id="RHEA-COMP:11060"/>
        <dbReference type="Rhea" id="RHEA-COMP:11605"/>
        <dbReference type="ChEBI" id="CHEBI:15378"/>
        <dbReference type="ChEBI" id="CHEBI:30013"/>
        <dbReference type="ChEBI" id="CHEBI:30616"/>
        <dbReference type="ChEBI" id="CHEBI:61977"/>
        <dbReference type="ChEBI" id="CHEBI:456216"/>
        <dbReference type="EC" id="2.7.11.1"/>
    </reaction>
</comment>
<dbReference type="Gene3D" id="1.10.510.10">
    <property type="entry name" value="Transferase(Phosphotransferase) domain 1"/>
    <property type="match status" value="1"/>
</dbReference>
<feature type="binding site" evidence="20">
    <location>
        <position position="94"/>
    </location>
    <ligand>
        <name>ATP</name>
        <dbReference type="ChEBI" id="CHEBI:30616"/>
    </ligand>
</feature>
<dbReference type="GO" id="GO:0000422">
    <property type="term" value="P:autophagy of mitochondrion"/>
    <property type="evidence" value="ECO:0007669"/>
    <property type="project" value="TreeGrafter"/>
</dbReference>
<dbReference type="GO" id="GO:0046872">
    <property type="term" value="F:metal ion binding"/>
    <property type="evidence" value="ECO:0007669"/>
    <property type="project" value="UniProtKB-KW"/>
</dbReference>
<evidence type="ECO:0000256" key="11">
    <source>
        <dbReference type="ARBA" id="ARBA00022787"/>
    </source>
</evidence>
<dbReference type="InterPro" id="IPR008271">
    <property type="entry name" value="Ser/Thr_kinase_AS"/>
</dbReference>
<dbReference type="GO" id="GO:0005829">
    <property type="term" value="C:cytosol"/>
    <property type="evidence" value="ECO:0007669"/>
    <property type="project" value="UniProtKB-SubCell"/>
</dbReference>
<dbReference type="GO" id="GO:0005741">
    <property type="term" value="C:mitochondrial outer membrane"/>
    <property type="evidence" value="ECO:0007669"/>
    <property type="project" value="UniProtKB-SubCell"/>
</dbReference>
<keyword evidence="11" id="KW-1000">Mitochondrion outer membrane</keyword>
<evidence type="ECO:0000313" key="23">
    <source>
        <dbReference type="EMBL" id="ELR49428.1"/>
    </source>
</evidence>
<dbReference type="GO" id="GO:0090141">
    <property type="term" value="P:positive regulation of mitochondrial fission"/>
    <property type="evidence" value="ECO:0007669"/>
    <property type="project" value="TreeGrafter"/>
</dbReference>
<evidence type="ECO:0000256" key="7">
    <source>
        <dbReference type="ARBA" id="ARBA00022679"/>
    </source>
</evidence>
<evidence type="ECO:0000256" key="20">
    <source>
        <dbReference type="PROSITE-ProRule" id="PRU10141"/>
    </source>
</evidence>
<keyword evidence="16" id="KW-0496">Mitochondrion</keyword>
<evidence type="ECO:0000256" key="10">
    <source>
        <dbReference type="ARBA" id="ARBA00022777"/>
    </source>
</evidence>
<dbReference type="Pfam" id="PF00069">
    <property type="entry name" value="Pkinase"/>
    <property type="match status" value="1"/>
</dbReference>
<dbReference type="PROSITE" id="PS50011">
    <property type="entry name" value="PROTEIN_KINASE_DOM"/>
    <property type="match status" value="1"/>
</dbReference>
<evidence type="ECO:0000256" key="9">
    <source>
        <dbReference type="ARBA" id="ARBA00022741"/>
    </source>
</evidence>
<comment type="catalytic activity">
    <reaction evidence="19">
        <text>L-seryl-[protein] + ATP = O-phospho-L-seryl-[protein] + ADP + H(+)</text>
        <dbReference type="Rhea" id="RHEA:17989"/>
        <dbReference type="Rhea" id="RHEA-COMP:9863"/>
        <dbReference type="Rhea" id="RHEA-COMP:11604"/>
        <dbReference type="ChEBI" id="CHEBI:15378"/>
        <dbReference type="ChEBI" id="CHEBI:29999"/>
        <dbReference type="ChEBI" id="CHEBI:30616"/>
        <dbReference type="ChEBI" id="CHEBI:83421"/>
        <dbReference type="ChEBI" id="CHEBI:456216"/>
        <dbReference type="EC" id="2.7.11.1"/>
    </reaction>
</comment>
<evidence type="ECO:0000256" key="17">
    <source>
        <dbReference type="ARBA" id="ARBA00038349"/>
    </source>
</evidence>
<evidence type="ECO:0000256" key="12">
    <source>
        <dbReference type="ARBA" id="ARBA00022792"/>
    </source>
</evidence>